<evidence type="ECO:0000313" key="4">
    <source>
        <dbReference type="EMBL" id="KAJ7023648.1"/>
    </source>
</evidence>
<gene>
    <name evidence="4" type="ORF">C8F04DRAFT_1133857</name>
</gene>
<sequence>MAVIVSVTDAQIPVFPSHLPLPKMQVFGVVWASSVTFASLVAAQSSGFALSTTSASSSPQSATFPSGGIILAMKLHQIIFAPPSLPSVSFSLPSTSPLPPGHTPVSSTHYSAHSTSHPAAQATYVYYPITSGGVAVGPIVAASVGSSVGVSLLAIAGVFLCFRRRRTERARVESVLDTTRRCDALEAELRALRAQLARVEARQLLSSGGPPITYTNEKEADALLDGNAKDGPPIYAD</sequence>
<proteinExistence type="predicted"/>
<feature type="coiled-coil region" evidence="1">
    <location>
        <begin position="175"/>
        <end position="202"/>
    </location>
</feature>
<dbReference type="EMBL" id="JARJCM010000185">
    <property type="protein sequence ID" value="KAJ7023648.1"/>
    <property type="molecule type" value="Genomic_DNA"/>
</dbReference>
<evidence type="ECO:0000256" key="3">
    <source>
        <dbReference type="SAM" id="Phobius"/>
    </source>
</evidence>
<organism evidence="4 5">
    <name type="scientific">Mycena alexandri</name>
    <dbReference type="NCBI Taxonomy" id="1745969"/>
    <lineage>
        <taxon>Eukaryota</taxon>
        <taxon>Fungi</taxon>
        <taxon>Dikarya</taxon>
        <taxon>Basidiomycota</taxon>
        <taxon>Agaricomycotina</taxon>
        <taxon>Agaricomycetes</taxon>
        <taxon>Agaricomycetidae</taxon>
        <taxon>Agaricales</taxon>
        <taxon>Marasmiineae</taxon>
        <taxon>Mycenaceae</taxon>
        <taxon>Mycena</taxon>
    </lineage>
</organism>
<evidence type="ECO:0000313" key="5">
    <source>
        <dbReference type="Proteomes" id="UP001218188"/>
    </source>
</evidence>
<protein>
    <submittedName>
        <fullName evidence="4">Uncharacterized protein</fullName>
    </submittedName>
</protein>
<keyword evidence="3" id="KW-1133">Transmembrane helix</keyword>
<feature type="transmembrane region" description="Helical" evidence="3">
    <location>
        <begin position="139"/>
        <end position="162"/>
    </location>
</feature>
<evidence type="ECO:0000256" key="1">
    <source>
        <dbReference type="SAM" id="Coils"/>
    </source>
</evidence>
<keyword evidence="5" id="KW-1185">Reference proteome</keyword>
<dbReference type="AlphaFoldDB" id="A0AAD6WQS4"/>
<keyword evidence="3" id="KW-0472">Membrane</keyword>
<keyword evidence="1" id="KW-0175">Coiled coil</keyword>
<name>A0AAD6WQS4_9AGAR</name>
<feature type="region of interest" description="Disordered" evidence="2">
    <location>
        <begin position="208"/>
        <end position="237"/>
    </location>
</feature>
<reference evidence="4" key="1">
    <citation type="submission" date="2023-03" db="EMBL/GenBank/DDBJ databases">
        <title>Massive genome expansion in bonnet fungi (Mycena s.s.) driven by repeated elements and novel gene families across ecological guilds.</title>
        <authorList>
            <consortium name="Lawrence Berkeley National Laboratory"/>
            <person name="Harder C.B."/>
            <person name="Miyauchi S."/>
            <person name="Viragh M."/>
            <person name="Kuo A."/>
            <person name="Thoen E."/>
            <person name="Andreopoulos B."/>
            <person name="Lu D."/>
            <person name="Skrede I."/>
            <person name="Drula E."/>
            <person name="Henrissat B."/>
            <person name="Morin E."/>
            <person name="Kohler A."/>
            <person name="Barry K."/>
            <person name="LaButti K."/>
            <person name="Morin E."/>
            <person name="Salamov A."/>
            <person name="Lipzen A."/>
            <person name="Mereny Z."/>
            <person name="Hegedus B."/>
            <person name="Baldrian P."/>
            <person name="Stursova M."/>
            <person name="Weitz H."/>
            <person name="Taylor A."/>
            <person name="Grigoriev I.V."/>
            <person name="Nagy L.G."/>
            <person name="Martin F."/>
            <person name="Kauserud H."/>
        </authorList>
    </citation>
    <scope>NUCLEOTIDE SEQUENCE</scope>
    <source>
        <strain evidence="4">CBHHK200</strain>
    </source>
</reference>
<comment type="caution">
    <text evidence="4">The sequence shown here is derived from an EMBL/GenBank/DDBJ whole genome shotgun (WGS) entry which is preliminary data.</text>
</comment>
<evidence type="ECO:0000256" key="2">
    <source>
        <dbReference type="SAM" id="MobiDB-lite"/>
    </source>
</evidence>
<dbReference type="Proteomes" id="UP001218188">
    <property type="component" value="Unassembled WGS sequence"/>
</dbReference>
<keyword evidence="3" id="KW-0812">Transmembrane</keyword>
<accession>A0AAD6WQS4</accession>